<dbReference type="GO" id="GO:0005262">
    <property type="term" value="F:calcium channel activity"/>
    <property type="evidence" value="ECO:0007669"/>
    <property type="project" value="TreeGrafter"/>
</dbReference>
<feature type="transmembrane region" description="Helical" evidence="5">
    <location>
        <begin position="231"/>
        <end position="254"/>
    </location>
</feature>
<feature type="transmembrane region" description="Helical" evidence="5">
    <location>
        <begin position="6"/>
        <end position="26"/>
    </location>
</feature>
<evidence type="ECO:0000256" key="1">
    <source>
        <dbReference type="ARBA" id="ARBA00004141"/>
    </source>
</evidence>
<accession>A0A2M8EJ81</accession>
<dbReference type="InterPro" id="IPR004837">
    <property type="entry name" value="NaCa_Exmemb"/>
</dbReference>
<dbReference type="PANTHER" id="PTHR10846:SF8">
    <property type="entry name" value="INNER MEMBRANE PROTEIN YRBG"/>
    <property type="match status" value="1"/>
</dbReference>
<comment type="caution">
    <text evidence="7">The sequence shown here is derived from an EMBL/GenBank/DDBJ whole genome shotgun (WGS) entry which is preliminary data.</text>
</comment>
<protein>
    <recommendedName>
        <fullName evidence="6">Sodium/calcium exchanger membrane region domain-containing protein</fullName>
    </recommendedName>
</protein>
<sequence>MLLNFLIFIIAAAVLAKSSVFLIDTITRIALKLRVSEYLVGFVIMAFAASIPDLSVGIAAALGGKPILSLGNVIGTGIADPTLSLGLAALVAGGLRVQTHIRNRQIFYTVFLVLTPLIMLLDGKLTRNEGLILLLLFALFVYTLILGSRAYTKVIQDHRSQRSLFAELCSFALGAAVLLGSAGILVKTGEVLALAFGIPSILIGLFVIALGTSLPELSFSILAAVKRQGALVMGAILGCVVTDATLVLGATALIHPITLSTEDFNVFLTSAGALIFALLIFTCFIRSEYKISRKEALILVLGYLVFVIAELLYGMRA</sequence>
<evidence type="ECO:0000256" key="4">
    <source>
        <dbReference type="ARBA" id="ARBA00023136"/>
    </source>
</evidence>
<dbReference type="GO" id="GO:0008273">
    <property type="term" value="F:calcium, potassium:sodium antiporter activity"/>
    <property type="evidence" value="ECO:0007669"/>
    <property type="project" value="TreeGrafter"/>
</dbReference>
<name>A0A2M8EJ81_UNCKA</name>
<evidence type="ECO:0000256" key="5">
    <source>
        <dbReference type="SAM" id="Phobius"/>
    </source>
</evidence>
<feature type="transmembrane region" description="Helical" evidence="5">
    <location>
        <begin position="266"/>
        <end position="285"/>
    </location>
</feature>
<feature type="transmembrane region" description="Helical" evidence="5">
    <location>
        <begin position="38"/>
        <end position="62"/>
    </location>
</feature>
<organism evidence="7 8">
    <name type="scientific">candidate division WWE3 bacterium CG_4_9_14_0_2_um_filter_48_10</name>
    <dbReference type="NCBI Taxonomy" id="1975078"/>
    <lineage>
        <taxon>Bacteria</taxon>
        <taxon>Katanobacteria</taxon>
    </lineage>
</organism>
<feature type="transmembrane region" description="Helical" evidence="5">
    <location>
        <begin position="297"/>
        <end position="315"/>
    </location>
</feature>
<feature type="domain" description="Sodium/calcium exchanger membrane region" evidence="6">
    <location>
        <begin position="5"/>
        <end position="145"/>
    </location>
</feature>
<dbReference type="PANTHER" id="PTHR10846">
    <property type="entry name" value="SODIUM/POTASSIUM/CALCIUM EXCHANGER"/>
    <property type="match status" value="1"/>
</dbReference>
<keyword evidence="2 5" id="KW-0812">Transmembrane</keyword>
<dbReference type="EMBL" id="PFSK01000021">
    <property type="protein sequence ID" value="PJC22747.1"/>
    <property type="molecule type" value="Genomic_DNA"/>
</dbReference>
<dbReference type="GO" id="GO:0006874">
    <property type="term" value="P:intracellular calcium ion homeostasis"/>
    <property type="evidence" value="ECO:0007669"/>
    <property type="project" value="TreeGrafter"/>
</dbReference>
<comment type="subcellular location">
    <subcellularLocation>
        <location evidence="1">Membrane</location>
        <topology evidence="1">Multi-pass membrane protein</topology>
    </subcellularLocation>
</comment>
<evidence type="ECO:0000256" key="3">
    <source>
        <dbReference type="ARBA" id="ARBA00022989"/>
    </source>
</evidence>
<keyword evidence="3 5" id="KW-1133">Transmembrane helix</keyword>
<feature type="transmembrane region" description="Helical" evidence="5">
    <location>
        <begin position="106"/>
        <end position="125"/>
    </location>
</feature>
<keyword evidence="4 5" id="KW-0472">Membrane</keyword>
<dbReference type="Gene3D" id="1.20.1420.30">
    <property type="entry name" value="NCX, central ion-binding region"/>
    <property type="match status" value="1"/>
</dbReference>
<dbReference type="InterPro" id="IPR044880">
    <property type="entry name" value="NCX_ion-bd_dom_sf"/>
</dbReference>
<dbReference type="GO" id="GO:0005886">
    <property type="term" value="C:plasma membrane"/>
    <property type="evidence" value="ECO:0007669"/>
    <property type="project" value="TreeGrafter"/>
</dbReference>
<feature type="transmembrane region" description="Helical" evidence="5">
    <location>
        <begin position="164"/>
        <end position="185"/>
    </location>
</feature>
<feature type="transmembrane region" description="Helical" evidence="5">
    <location>
        <begin position="74"/>
        <end position="94"/>
    </location>
</feature>
<proteinExistence type="predicted"/>
<evidence type="ECO:0000256" key="2">
    <source>
        <dbReference type="ARBA" id="ARBA00022692"/>
    </source>
</evidence>
<feature type="transmembrane region" description="Helical" evidence="5">
    <location>
        <begin position="131"/>
        <end position="152"/>
    </location>
</feature>
<dbReference type="Pfam" id="PF01699">
    <property type="entry name" value="Na_Ca_ex"/>
    <property type="match status" value="2"/>
</dbReference>
<feature type="domain" description="Sodium/calcium exchanger membrane region" evidence="6">
    <location>
        <begin position="169"/>
        <end position="309"/>
    </location>
</feature>
<evidence type="ECO:0000313" key="7">
    <source>
        <dbReference type="EMBL" id="PJC22747.1"/>
    </source>
</evidence>
<dbReference type="InterPro" id="IPR004481">
    <property type="entry name" value="K/Na/Ca-exchanger"/>
</dbReference>
<reference evidence="8" key="1">
    <citation type="submission" date="2017-09" db="EMBL/GenBank/DDBJ databases">
        <title>Depth-based differentiation of microbial function through sediment-hosted aquifers and enrichment of novel symbionts in the deep terrestrial subsurface.</title>
        <authorList>
            <person name="Probst A.J."/>
            <person name="Ladd B."/>
            <person name="Jarett J.K."/>
            <person name="Geller-Mcgrath D.E."/>
            <person name="Sieber C.M.K."/>
            <person name="Emerson J.B."/>
            <person name="Anantharaman K."/>
            <person name="Thomas B.C."/>
            <person name="Malmstrom R."/>
            <person name="Stieglmeier M."/>
            <person name="Klingl A."/>
            <person name="Woyke T."/>
            <person name="Ryan C.M."/>
            <person name="Banfield J.F."/>
        </authorList>
    </citation>
    <scope>NUCLEOTIDE SEQUENCE [LARGE SCALE GENOMIC DNA]</scope>
</reference>
<evidence type="ECO:0000313" key="8">
    <source>
        <dbReference type="Proteomes" id="UP000228781"/>
    </source>
</evidence>
<evidence type="ECO:0000259" key="6">
    <source>
        <dbReference type="Pfam" id="PF01699"/>
    </source>
</evidence>
<dbReference type="Proteomes" id="UP000228781">
    <property type="component" value="Unassembled WGS sequence"/>
</dbReference>
<gene>
    <name evidence="7" type="ORF">CO059_01720</name>
</gene>
<dbReference type="AlphaFoldDB" id="A0A2M8EJ81"/>